<dbReference type="RefSeq" id="WP_123286118.1">
    <property type="nucleotide sequence ID" value="NZ_JACIJB010000013.1"/>
</dbReference>
<dbReference type="EMBL" id="JACIJB010000013">
    <property type="protein sequence ID" value="MBB5661619.1"/>
    <property type="molecule type" value="Genomic_DNA"/>
</dbReference>
<sequence length="314" mass="34135">MKTFDIMEALAEPFRQAGRRPLATIVWGLVGLLPSVGGLALLFHVFGGDMFIDDPDFESGADMATFFQFQSWSLLVNLLEWLVSIVVIVAVTRATFAGRRKDGAFFMRVGADEFRVLIASLVIAIVAVLALIVLALICVGIGALIWQLPELPRALGLVVLGIAAFLLILLASGRAYLILPACVWHHSLAFEEGWKLGRRQSWKLVGLLIMLLIVTIVMSLVIMVVAVILLLVIGAMLGGWDMPAMDDPEGWVMNMFEQPLVWGVTAAVLLIPLAWVQGFFQLLGNAPFAHVVRELSAEADSAAETTADNPDESV</sequence>
<feature type="transmembrane region" description="Helical" evidence="1">
    <location>
        <begin position="154"/>
        <end position="177"/>
    </location>
</feature>
<reference evidence="2 3" key="1">
    <citation type="submission" date="2020-08" db="EMBL/GenBank/DDBJ databases">
        <title>Genomic Encyclopedia of Type Strains, Phase IV (KMG-IV): sequencing the most valuable type-strain genomes for metagenomic binning, comparative biology and taxonomic classification.</title>
        <authorList>
            <person name="Goeker M."/>
        </authorList>
    </citation>
    <scope>NUCLEOTIDE SEQUENCE [LARGE SCALE GENOMIC DNA]</scope>
    <source>
        <strain evidence="2 3">DSM 24448</strain>
    </source>
</reference>
<dbReference type="AlphaFoldDB" id="A0A7W9A561"/>
<keyword evidence="3" id="KW-1185">Reference proteome</keyword>
<evidence type="ECO:0000256" key="1">
    <source>
        <dbReference type="SAM" id="Phobius"/>
    </source>
</evidence>
<evidence type="ECO:0000313" key="3">
    <source>
        <dbReference type="Proteomes" id="UP000548978"/>
    </source>
</evidence>
<gene>
    <name evidence="2" type="ORF">FHS65_002384</name>
</gene>
<keyword evidence="1" id="KW-0472">Membrane</keyword>
<evidence type="ECO:0008006" key="4">
    <source>
        <dbReference type="Google" id="ProtNLM"/>
    </source>
</evidence>
<name>A0A7W9A561_9CAUL</name>
<dbReference type="OrthoDB" id="7202644at2"/>
<evidence type="ECO:0000313" key="2">
    <source>
        <dbReference type="EMBL" id="MBB5661619.1"/>
    </source>
</evidence>
<proteinExistence type="predicted"/>
<protein>
    <recommendedName>
        <fullName evidence="4">Glycerophosphoryl diester phosphodiesterase membrane domain-containing protein</fullName>
    </recommendedName>
</protein>
<feature type="transmembrane region" description="Helical" evidence="1">
    <location>
        <begin position="116"/>
        <end position="148"/>
    </location>
</feature>
<feature type="transmembrane region" description="Helical" evidence="1">
    <location>
        <begin position="72"/>
        <end position="96"/>
    </location>
</feature>
<organism evidence="2 3">
    <name type="scientific">Brevundimonas halotolerans</name>
    <dbReference type="NCBI Taxonomy" id="69670"/>
    <lineage>
        <taxon>Bacteria</taxon>
        <taxon>Pseudomonadati</taxon>
        <taxon>Pseudomonadota</taxon>
        <taxon>Alphaproteobacteria</taxon>
        <taxon>Caulobacterales</taxon>
        <taxon>Caulobacteraceae</taxon>
        <taxon>Brevundimonas</taxon>
    </lineage>
</organism>
<feature type="transmembrane region" description="Helical" evidence="1">
    <location>
        <begin position="207"/>
        <end position="240"/>
    </location>
</feature>
<comment type="caution">
    <text evidence="2">The sequence shown here is derived from an EMBL/GenBank/DDBJ whole genome shotgun (WGS) entry which is preliminary data.</text>
</comment>
<feature type="transmembrane region" description="Helical" evidence="1">
    <location>
        <begin position="260"/>
        <end position="283"/>
    </location>
</feature>
<accession>A0A7W9A561</accession>
<keyword evidence="1" id="KW-0812">Transmembrane</keyword>
<dbReference type="Proteomes" id="UP000548978">
    <property type="component" value="Unassembled WGS sequence"/>
</dbReference>
<feature type="transmembrane region" description="Helical" evidence="1">
    <location>
        <begin position="21"/>
        <end position="46"/>
    </location>
</feature>
<keyword evidence="1" id="KW-1133">Transmembrane helix</keyword>